<gene>
    <name evidence="1" type="ORF">NCAV_0571</name>
</gene>
<proteinExistence type="predicted"/>
<dbReference type="EMBL" id="LT981265">
    <property type="protein sequence ID" value="SPC33764.1"/>
    <property type="molecule type" value="Genomic_DNA"/>
</dbReference>
<dbReference type="RefSeq" id="WP_103287435.1">
    <property type="nucleotide sequence ID" value="NZ_LT981265.1"/>
</dbReference>
<dbReference type="InterPro" id="IPR036812">
    <property type="entry name" value="NAD(P)_OxRdtase_dom_sf"/>
</dbReference>
<name>A0A2K5AQ67_9ARCH</name>
<protein>
    <submittedName>
        <fullName evidence="1">Uncharacterized protein</fullName>
    </submittedName>
</protein>
<organism evidence="1 2">
    <name type="scientific">Candidatus Nitrosocaldus cavascurensis</name>
    <dbReference type="NCBI Taxonomy" id="2058097"/>
    <lineage>
        <taxon>Archaea</taxon>
        <taxon>Nitrososphaerota</taxon>
        <taxon>Nitrososphaeria</taxon>
        <taxon>Candidatus Nitrosocaldales</taxon>
        <taxon>Candidatus Nitrosocaldaceae</taxon>
        <taxon>Candidatus Nitrosocaldus</taxon>
    </lineage>
</organism>
<dbReference type="GeneID" id="41594663"/>
<dbReference type="Proteomes" id="UP000236248">
    <property type="component" value="Chromosome NCAV"/>
</dbReference>
<dbReference type="AlphaFoldDB" id="A0A2K5AQ67"/>
<sequence length="298" mass="33810">MVNNSSIDPILLGDNPLMGVDHLSQERARQRGIASASNIISLLEFAYSMNVRGFVASTHPQLKGVIEYMLEHSDLATKINFYPIIPYAYGYVRQMTEKGIVATITDALAPASMHEKMRIVFSGGLSMLRKDINGLLKTFIDVELLQFNNVNVRCIFLHDVLVDLALALRLRNIFELFIEHVEDKHNAKAGFVTKNFSRLVRQLNEWAIDEKVIMAPFNKVGFQMNPSREECEEALRECKHDVIAMSTLAAGYLKPAEAYEYLFRLPNIRSVVVGVSSKKHAEETFRLLNDRMMVRSSK</sequence>
<reference evidence="2" key="1">
    <citation type="submission" date="2018-01" db="EMBL/GenBank/DDBJ databases">
        <authorList>
            <person name="Kerou L M."/>
        </authorList>
    </citation>
    <scope>NUCLEOTIDE SEQUENCE [LARGE SCALE GENOMIC DNA]</scope>
    <source>
        <strain evidence="2">SCU2</strain>
    </source>
</reference>
<dbReference type="KEGG" id="ncv:NCAV_0571"/>
<evidence type="ECO:0000313" key="1">
    <source>
        <dbReference type="EMBL" id="SPC33764.1"/>
    </source>
</evidence>
<accession>A0A2K5AQ67</accession>
<keyword evidence="2" id="KW-1185">Reference proteome</keyword>
<evidence type="ECO:0000313" key="2">
    <source>
        <dbReference type="Proteomes" id="UP000236248"/>
    </source>
</evidence>
<dbReference type="Gene3D" id="3.20.20.100">
    <property type="entry name" value="NADP-dependent oxidoreductase domain"/>
    <property type="match status" value="1"/>
</dbReference>